<evidence type="ECO:0000256" key="1">
    <source>
        <dbReference type="ARBA" id="ARBA00023002"/>
    </source>
</evidence>
<evidence type="ECO:0000313" key="5">
    <source>
        <dbReference type="EMBL" id="WIX79341.1"/>
    </source>
</evidence>
<evidence type="ECO:0000259" key="4">
    <source>
        <dbReference type="SMART" id="SM00984"/>
    </source>
</evidence>
<keyword evidence="2" id="KW-0520">NAD</keyword>
<gene>
    <name evidence="5" type="ORF">QRX50_00535</name>
</gene>
<dbReference type="InterPro" id="IPR014026">
    <property type="entry name" value="UDP-Glc/GDP-Man_DH_dimer"/>
</dbReference>
<dbReference type="Pfam" id="PF03721">
    <property type="entry name" value="UDPG_MGDP_dh_N"/>
    <property type="match status" value="1"/>
</dbReference>
<dbReference type="AlphaFoldDB" id="A0A9Y2IHZ2"/>
<dbReference type="GO" id="GO:0016628">
    <property type="term" value="F:oxidoreductase activity, acting on the CH-CH group of donors, NAD or NADP as acceptor"/>
    <property type="evidence" value="ECO:0007669"/>
    <property type="project" value="InterPro"/>
</dbReference>
<dbReference type="NCBIfam" id="TIGR03026">
    <property type="entry name" value="NDP-sugDHase"/>
    <property type="match status" value="1"/>
</dbReference>
<dbReference type="EMBL" id="CP127294">
    <property type="protein sequence ID" value="WIX79341.1"/>
    <property type="molecule type" value="Genomic_DNA"/>
</dbReference>
<accession>A0A9Y2IHZ2</accession>
<dbReference type="Pfam" id="PF00984">
    <property type="entry name" value="UDPG_MGDP_dh"/>
    <property type="match status" value="1"/>
</dbReference>
<proteinExistence type="inferred from homology"/>
<dbReference type="PANTHER" id="PTHR43491">
    <property type="entry name" value="UDP-N-ACETYL-D-MANNOSAMINE DEHYDROGENASE"/>
    <property type="match status" value="1"/>
</dbReference>
<dbReference type="InterPro" id="IPR036220">
    <property type="entry name" value="UDP-Glc/GDP-Man_DH_C_sf"/>
</dbReference>
<dbReference type="Gene3D" id="3.40.50.720">
    <property type="entry name" value="NAD(P)-binding Rossmann-like Domain"/>
    <property type="match status" value="2"/>
</dbReference>
<dbReference type="SUPFAM" id="SSF52413">
    <property type="entry name" value="UDP-glucose/GDP-mannose dehydrogenase C-terminal domain"/>
    <property type="match status" value="1"/>
</dbReference>
<evidence type="ECO:0000313" key="6">
    <source>
        <dbReference type="Proteomes" id="UP001236014"/>
    </source>
</evidence>
<dbReference type="PANTHER" id="PTHR43491:SF1">
    <property type="entry name" value="UDP-N-ACETYL-D-MANNOSAMINE DEHYDROGENASE"/>
    <property type="match status" value="1"/>
</dbReference>
<dbReference type="SMART" id="SM00984">
    <property type="entry name" value="UDPG_MGDP_dh_C"/>
    <property type="match status" value="1"/>
</dbReference>
<dbReference type="GO" id="GO:0016616">
    <property type="term" value="F:oxidoreductase activity, acting on the CH-OH group of donors, NAD or NADP as acceptor"/>
    <property type="evidence" value="ECO:0007669"/>
    <property type="project" value="InterPro"/>
</dbReference>
<dbReference type="GO" id="GO:0051287">
    <property type="term" value="F:NAD binding"/>
    <property type="evidence" value="ECO:0007669"/>
    <property type="project" value="InterPro"/>
</dbReference>
<protein>
    <submittedName>
        <fullName evidence="5">Nucleotide sugar dehydrogenase</fullName>
    </submittedName>
</protein>
<dbReference type="PIRSF" id="PIRSF500136">
    <property type="entry name" value="UDP_ManNAc_DH"/>
    <property type="match status" value="1"/>
</dbReference>
<dbReference type="InterPro" id="IPR028359">
    <property type="entry name" value="UDP_ManNAc/GlcNAc_DH"/>
</dbReference>
<organism evidence="5 6">
    <name type="scientific">Amycolatopsis carbonis</name>
    <dbReference type="NCBI Taxonomy" id="715471"/>
    <lineage>
        <taxon>Bacteria</taxon>
        <taxon>Bacillati</taxon>
        <taxon>Actinomycetota</taxon>
        <taxon>Actinomycetes</taxon>
        <taxon>Pseudonocardiales</taxon>
        <taxon>Pseudonocardiaceae</taxon>
        <taxon>Amycolatopsis</taxon>
    </lineage>
</organism>
<feature type="domain" description="UDP-glucose/GDP-mannose dehydrogenase C-terminal" evidence="4">
    <location>
        <begin position="328"/>
        <end position="420"/>
    </location>
</feature>
<comment type="similarity">
    <text evidence="3">Belongs to the UDP-glucose/GDP-mannose dehydrogenase family.</text>
</comment>
<reference evidence="5 6" key="1">
    <citation type="submission" date="2023-06" db="EMBL/GenBank/DDBJ databases">
        <authorList>
            <person name="Oyuntsetseg B."/>
            <person name="Kim S.B."/>
        </authorList>
    </citation>
    <scope>NUCLEOTIDE SEQUENCE [LARGE SCALE GENOMIC DNA]</scope>
    <source>
        <strain evidence="5 6">2-15</strain>
    </source>
</reference>
<keyword evidence="6" id="KW-1185">Reference proteome</keyword>
<dbReference type="SUPFAM" id="SSF51735">
    <property type="entry name" value="NAD(P)-binding Rossmann-fold domains"/>
    <property type="match status" value="1"/>
</dbReference>
<sequence length="427" mass="45793">MAESPLSKTEGLISVAIVGMGYVGLPTALGLHADGARVLGLDTSADRRESILAGEPDLVEADLARLALARRDNRFDLTGDPARLAEADAVIICVPTPLDRYLTPDLGPLRSACRSVVEHTRPGQTLILTSTSYVGTTREMLAEPLRKRGLVLGEDVFVAFSPERIDPGVAEHTQQSTPRVVGGCTPACSDHARRVLEKLTPLVHEVSSAETAELTKLYENSFRAVNIALANEFAGICSTLELDPIEVTRAAATKPYGFMSFYPGPGVGGHCIPCDPHYLLWQLREAHGDAPLISQAMTSIAHRPGQVADRVTATLSAAGRGVAGARIVVAGVTYKPGVRDLRESSALEIIERLAAGGAKVEYHDPLVPELKLGGRSFQSNPDPHGTDFDLVLIHTVHPGQSYDWIEHCPLVLDATYTFDAATHRELV</sequence>
<dbReference type="InterPro" id="IPR001732">
    <property type="entry name" value="UDP-Glc/GDP-Man_DH_N"/>
</dbReference>
<dbReference type="InterPro" id="IPR017476">
    <property type="entry name" value="UDP-Glc/GDP-Man"/>
</dbReference>
<dbReference type="GO" id="GO:0000271">
    <property type="term" value="P:polysaccharide biosynthetic process"/>
    <property type="evidence" value="ECO:0007669"/>
    <property type="project" value="InterPro"/>
</dbReference>
<dbReference type="PIRSF" id="PIRSF000124">
    <property type="entry name" value="UDPglc_GDPman_dh"/>
    <property type="match status" value="1"/>
</dbReference>
<evidence type="ECO:0000256" key="3">
    <source>
        <dbReference type="PIRNR" id="PIRNR000124"/>
    </source>
</evidence>
<dbReference type="KEGG" id="acab:QRX50_00535"/>
<name>A0A9Y2IHZ2_9PSEU</name>
<dbReference type="Pfam" id="PF03720">
    <property type="entry name" value="UDPG_MGDP_dh_C"/>
    <property type="match status" value="1"/>
</dbReference>
<dbReference type="RefSeq" id="WP_285970030.1">
    <property type="nucleotide sequence ID" value="NZ_CP127294.1"/>
</dbReference>
<dbReference type="SUPFAM" id="SSF48179">
    <property type="entry name" value="6-phosphogluconate dehydrogenase C-terminal domain-like"/>
    <property type="match status" value="1"/>
</dbReference>
<dbReference type="InterPro" id="IPR008927">
    <property type="entry name" value="6-PGluconate_DH-like_C_sf"/>
</dbReference>
<evidence type="ECO:0000256" key="2">
    <source>
        <dbReference type="ARBA" id="ARBA00023027"/>
    </source>
</evidence>
<dbReference type="Proteomes" id="UP001236014">
    <property type="component" value="Chromosome"/>
</dbReference>
<dbReference type="InterPro" id="IPR036291">
    <property type="entry name" value="NAD(P)-bd_dom_sf"/>
</dbReference>
<dbReference type="InterPro" id="IPR014027">
    <property type="entry name" value="UDP-Glc/GDP-Man_DH_C"/>
</dbReference>
<keyword evidence="1" id="KW-0560">Oxidoreductase</keyword>